<keyword evidence="5" id="KW-0539">Nucleus</keyword>
<organism evidence="7 8">
    <name type="scientific">Cephalotrichum gorgonifer</name>
    <dbReference type="NCBI Taxonomy" id="2041049"/>
    <lineage>
        <taxon>Eukaryota</taxon>
        <taxon>Fungi</taxon>
        <taxon>Dikarya</taxon>
        <taxon>Ascomycota</taxon>
        <taxon>Pezizomycotina</taxon>
        <taxon>Sordariomycetes</taxon>
        <taxon>Hypocreomycetidae</taxon>
        <taxon>Microascales</taxon>
        <taxon>Microascaceae</taxon>
        <taxon>Cephalotrichum</taxon>
    </lineage>
</organism>
<protein>
    <recommendedName>
        <fullName evidence="6">Zn(2)-C6 fungal-type domain-containing protein</fullName>
    </recommendedName>
</protein>
<reference evidence="7" key="1">
    <citation type="submission" date="2018-03" db="EMBL/GenBank/DDBJ databases">
        <authorList>
            <person name="Guldener U."/>
        </authorList>
    </citation>
    <scope>NUCLEOTIDE SEQUENCE</scope>
</reference>
<keyword evidence="8" id="KW-1185">Reference proteome</keyword>
<dbReference type="EMBL" id="ONZQ02000016">
    <property type="protein sequence ID" value="SPO06617.1"/>
    <property type="molecule type" value="Genomic_DNA"/>
</dbReference>
<dbReference type="PANTHER" id="PTHR47660">
    <property type="entry name" value="TRANSCRIPTION FACTOR WITH C2H2 AND ZN(2)-CYS(6) DNA BINDING DOMAIN (EUROFUNG)-RELATED-RELATED"/>
    <property type="match status" value="1"/>
</dbReference>
<evidence type="ECO:0000256" key="2">
    <source>
        <dbReference type="ARBA" id="ARBA00022833"/>
    </source>
</evidence>
<evidence type="ECO:0000256" key="4">
    <source>
        <dbReference type="ARBA" id="ARBA00023163"/>
    </source>
</evidence>
<dbReference type="GO" id="GO:0008270">
    <property type="term" value="F:zinc ion binding"/>
    <property type="evidence" value="ECO:0007669"/>
    <property type="project" value="InterPro"/>
</dbReference>
<dbReference type="SMART" id="SM00066">
    <property type="entry name" value="GAL4"/>
    <property type="match status" value="1"/>
</dbReference>
<dbReference type="Gene3D" id="4.10.240.10">
    <property type="entry name" value="Zn(2)-C6 fungal-type DNA-binding domain"/>
    <property type="match status" value="1"/>
</dbReference>
<keyword evidence="3" id="KW-0805">Transcription regulation</keyword>
<dbReference type="PROSITE" id="PS00463">
    <property type="entry name" value="ZN2_CY6_FUNGAL_1"/>
    <property type="match status" value="1"/>
</dbReference>
<dbReference type="AlphaFoldDB" id="A0AAE8T005"/>
<evidence type="ECO:0000313" key="8">
    <source>
        <dbReference type="Proteomes" id="UP001187682"/>
    </source>
</evidence>
<dbReference type="GO" id="GO:0000981">
    <property type="term" value="F:DNA-binding transcription factor activity, RNA polymerase II-specific"/>
    <property type="evidence" value="ECO:0007669"/>
    <property type="project" value="InterPro"/>
</dbReference>
<dbReference type="SUPFAM" id="SSF57701">
    <property type="entry name" value="Zn2/Cys6 DNA-binding domain"/>
    <property type="match status" value="1"/>
</dbReference>
<dbReference type="CDD" id="cd00067">
    <property type="entry name" value="GAL4"/>
    <property type="match status" value="1"/>
</dbReference>
<accession>A0AAE8T005</accession>
<dbReference type="InterPro" id="IPR036864">
    <property type="entry name" value="Zn2-C6_fun-type_DNA-bd_sf"/>
</dbReference>
<dbReference type="Proteomes" id="UP001187682">
    <property type="component" value="Unassembled WGS sequence"/>
</dbReference>
<evidence type="ECO:0000256" key="1">
    <source>
        <dbReference type="ARBA" id="ARBA00022723"/>
    </source>
</evidence>
<keyword evidence="4" id="KW-0804">Transcription</keyword>
<dbReference type="InterPro" id="IPR001138">
    <property type="entry name" value="Zn2Cys6_DnaBD"/>
</dbReference>
<name>A0AAE8T005_9PEZI</name>
<comment type="caution">
    <text evidence="7">The sequence shown here is derived from an EMBL/GenBank/DDBJ whole genome shotgun (WGS) entry which is preliminary data.</text>
</comment>
<feature type="domain" description="Zn(2)-C6 fungal-type" evidence="6">
    <location>
        <begin position="7"/>
        <end position="37"/>
    </location>
</feature>
<dbReference type="Pfam" id="PF00172">
    <property type="entry name" value="Zn_clus"/>
    <property type="match status" value="1"/>
</dbReference>
<keyword evidence="2" id="KW-0862">Zinc</keyword>
<sequence>MTTLRKACRSCTSSKRKCIVQLPKCTRCAQKGLECTYDLEPLRTASASPPDEAYAHKFNPSNGPDPGYCVMKTVRTRPYIDPEICDPGNADVLGLIRQGFLTVPGLVRAGDPSTFVHPKLQLHAGYDHFAALIRETGKIGMSLEGLAGLIQLDIRSAPVPEVLTALQALLIYLATFLYSPDPYGRSVAEGCLVVLSEWTQTLYESARAGMPRNQSPWQDWLFGESARRTIVMAYALNMALSATKDGYCSNWLFFESLPFDSRAGLWMAKSPQAWIAAAGAKSGGEVGEKLNSYHEFAERAAGGTEGDFCGDVFLRLLEYYHNGGPS</sequence>
<dbReference type="PROSITE" id="PS50048">
    <property type="entry name" value="ZN2_CY6_FUNGAL_2"/>
    <property type="match status" value="1"/>
</dbReference>
<dbReference type="PANTHER" id="PTHR47660:SF3">
    <property type="entry name" value="FINGER DOMAIN PROTEIN, PUTATIVE (AFU_ORTHOLOGUE AFUA_4G03310)-RELATED"/>
    <property type="match status" value="1"/>
</dbReference>
<gene>
    <name evidence="7" type="ORF">DNG_09307</name>
</gene>
<evidence type="ECO:0000313" key="7">
    <source>
        <dbReference type="EMBL" id="SPO06617.1"/>
    </source>
</evidence>
<proteinExistence type="predicted"/>
<evidence type="ECO:0000256" key="3">
    <source>
        <dbReference type="ARBA" id="ARBA00023015"/>
    </source>
</evidence>
<keyword evidence="1" id="KW-0479">Metal-binding</keyword>
<evidence type="ECO:0000256" key="5">
    <source>
        <dbReference type="ARBA" id="ARBA00023242"/>
    </source>
</evidence>
<evidence type="ECO:0000259" key="6">
    <source>
        <dbReference type="PROSITE" id="PS50048"/>
    </source>
</evidence>